<keyword evidence="5 6" id="KW-0408">Iron</keyword>
<gene>
    <name evidence="8" type="ORF">K469DRAFT_739954</name>
</gene>
<feature type="binding site" description="axial binding residue" evidence="6">
    <location>
        <position position="412"/>
    </location>
    <ligand>
        <name>heme</name>
        <dbReference type="ChEBI" id="CHEBI:30413"/>
    </ligand>
    <ligandPart>
        <name>Fe</name>
        <dbReference type="ChEBI" id="CHEBI:18248"/>
    </ligandPart>
</feature>
<accession>A0A6A6DY40</accession>
<evidence type="ECO:0000256" key="2">
    <source>
        <dbReference type="ARBA" id="ARBA00010617"/>
    </source>
</evidence>
<dbReference type="PRINTS" id="PR00385">
    <property type="entry name" value="P450"/>
</dbReference>
<dbReference type="InterPro" id="IPR036396">
    <property type="entry name" value="Cyt_P450_sf"/>
</dbReference>
<dbReference type="InterPro" id="IPR050121">
    <property type="entry name" value="Cytochrome_P450_monoxygenase"/>
</dbReference>
<dbReference type="InterPro" id="IPR017972">
    <property type="entry name" value="Cyt_P450_CS"/>
</dbReference>
<dbReference type="AlphaFoldDB" id="A0A6A6DY40"/>
<keyword evidence="7" id="KW-0503">Monooxygenase</keyword>
<keyword evidence="4 7" id="KW-0560">Oxidoreductase</keyword>
<evidence type="ECO:0000256" key="6">
    <source>
        <dbReference type="PIRSR" id="PIRSR602401-1"/>
    </source>
</evidence>
<protein>
    <submittedName>
        <fullName evidence="8">Cytochrome protein</fullName>
    </submittedName>
</protein>
<dbReference type="PANTHER" id="PTHR24305:SF96">
    <property type="entry name" value="CYTOCHROME P450 MONOOXYGENASE STCB-RELATED"/>
    <property type="match status" value="1"/>
</dbReference>
<dbReference type="OrthoDB" id="1470350at2759"/>
<dbReference type="Proteomes" id="UP000800200">
    <property type="component" value="Unassembled WGS sequence"/>
</dbReference>
<dbReference type="Pfam" id="PF00067">
    <property type="entry name" value="p450"/>
    <property type="match status" value="1"/>
</dbReference>
<reference evidence="8" key="1">
    <citation type="journal article" date="2020" name="Stud. Mycol.">
        <title>101 Dothideomycetes genomes: a test case for predicting lifestyles and emergence of pathogens.</title>
        <authorList>
            <person name="Haridas S."/>
            <person name="Albert R."/>
            <person name="Binder M."/>
            <person name="Bloem J."/>
            <person name="Labutti K."/>
            <person name="Salamov A."/>
            <person name="Andreopoulos B."/>
            <person name="Baker S."/>
            <person name="Barry K."/>
            <person name="Bills G."/>
            <person name="Bluhm B."/>
            <person name="Cannon C."/>
            <person name="Castanera R."/>
            <person name="Culley D."/>
            <person name="Daum C."/>
            <person name="Ezra D."/>
            <person name="Gonzalez J."/>
            <person name="Henrissat B."/>
            <person name="Kuo A."/>
            <person name="Liang C."/>
            <person name="Lipzen A."/>
            <person name="Lutzoni F."/>
            <person name="Magnuson J."/>
            <person name="Mondo S."/>
            <person name="Nolan M."/>
            <person name="Ohm R."/>
            <person name="Pangilinan J."/>
            <person name="Park H.-J."/>
            <person name="Ramirez L."/>
            <person name="Alfaro M."/>
            <person name="Sun H."/>
            <person name="Tritt A."/>
            <person name="Yoshinaga Y."/>
            <person name="Zwiers L.-H."/>
            <person name="Turgeon B."/>
            <person name="Goodwin S."/>
            <person name="Spatafora J."/>
            <person name="Crous P."/>
            <person name="Grigoriev I."/>
        </authorList>
    </citation>
    <scope>NUCLEOTIDE SEQUENCE</scope>
    <source>
        <strain evidence="8">CBS 207.26</strain>
    </source>
</reference>
<dbReference type="PROSITE" id="PS00086">
    <property type="entry name" value="CYTOCHROME_P450"/>
    <property type="match status" value="1"/>
</dbReference>
<dbReference type="GO" id="GO:0005506">
    <property type="term" value="F:iron ion binding"/>
    <property type="evidence" value="ECO:0007669"/>
    <property type="project" value="InterPro"/>
</dbReference>
<dbReference type="GO" id="GO:0016705">
    <property type="term" value="F:oxidoreductase activity, acting on paired donors, with incorporation or reduction of molecular oxygen"/>
    <property type="evidence" value="ECO:0007669"/>
    <property type="project" value="InterPro"/>
</dbReference>
<comment type="similarity">
    <text evidence="2 7">Belongs to the cytochrome P450 family.</text>
</comment>
<keyword evidence="9" id="KW-1185">Reference proteome</keyword>
<evidence type="ECO:0000256" key="1">
    <source>
        <dbReference type="ARBA" id="ARBA00001971"/>
    </source>
</evidence>
<evidence type="ECO:0000256" key="3">
    <source>
        <dbReference type="ARBA" id="ARBA00022723"/>
    </source>
</evidence>
<comment type="cofactor">
    <cofactor evidence="1 6">
        <name>heme</name>
        <dbReference type="ChEBI" id="CHEBI:30413"/>
    </cofactor>
</comment>
<dbReference type="PANTHER" id="PTHR24305">
    <property type="entry name" value="CYTOCHROME P450"/>
    <property type="match status" value="1"/>
</dbReference>
<evidence type="ECO:0000256" key="7">
    <source>
        <dbReference type="RuleBase" id="RU000461"/>
    </source>
</evidence>
<dbReference type="GO" id="GO:0004497">
    <property type="term" value="F:monooxygenase activity"/>
    <property type="evidence" value="ECO:0007669"/>
    <property type="project" value="UniProtKB-KW"/>
</dbReference>
<dbReference type="InterPro" id="IPR002401">
    <property type="entry name" value="Cyt_P450_E_grp-I"/>
</dbReference>
<dbReference type="InterPro" id="IPR001128">
    <property type="entry name" value="Cyt_P450"/>
</dbReference>
<dbReference type="CDD" id="cd11059">
    <property type="entry name" value="CYP_fungal"/>
    <property type="match status" value="1"/>
</dbReference>
<evidence type="ECO:0000313" key="8">
    <source>
        <dbReference type="EMBL" id="KAF2183128.1"/>
    </source>
</evidence>
<name>A0A6A6DY40_9PEZI</name>
<keyword evidence="6 7" id="KW-0349">Heme</keyword>
<dbReference type="EMBL" id="ML994644">
    <property type="protein sequence ID" value="KAF2183128.1"/>
    <property type="molecule type" value="Genomic_DNA"/>
</dbReference>
<dbReference type="PRINTS" id="PR00463">
    <property type="entry name" value="EP450I"/>
</dbReference>
<evidence type="ECO:0000313" key="9">
    <source>
        <dbReference type="Proteomes" id="UP000800200"/>
    </source>
</evidence>
<proteinExistence type="inferred from homology"/>
<evidence type="ECO:0000256" key="5">
    <source>
        <dbReference type="ARBA" id="ARBA00023004"/>
    </source>
</evidence>
<sequence length="469" mass="52409">MSPPQNTNGIRNTLSHIPGPRISKWTGLVLKYYSITGRRALYVHKLHQEYGPVVRICPDEVDFASTTAAKQIHAVSGGFMKAALYTHITSSKVPNVFSTLDPVYHSVHRRLLSGPMSESSLKLVEPVVRARSSLAIERIGGEMKKRGCADVLKWWVFMATDIIGELSFGDSFRMLEQGNKNQYAHDLDKVAFAGGLRANFPTLINLAAYLPIPLFRDAAASGQRMQVYARESIQRYRNLIAAEPSNPKPTLFTKLFKAGEEGMSPDEIRAEAQGYIIAGSDTTANTLTYLIWAVCRDEAIKRRLVEELVSLPDDFRDRDLKNLSYLHQVIQETLRLYASAPSALPREVPRGGAELDGYWIPGGFTVSTQAYSMHRDPEIYPQPESFDPSRWETPTKAMKDAWMPFGGGSRTCLGLHLANMELRNAVARFFRAFPNAKVSNLEGMSDADMEKVIFFLMVPKGKRCLIQAS</sequence>
<dbReference type="SUPFAM" id="SSF48264">
    <property type="entry name" value="Cytochrome P450"/>
    <property type="match status" value="1"/>
</dbReference>
<organism evidence="8 9">
    <name type="scientific">Zopfia rhizophila CBS 207.26</name>
    <dbReference type="NCBI Taxonomy" id="1314779"/>
    <lineage>
        <taxon>Eukaryota</taxon>
        <taxon>Fungi</taxon>
        <taxon>Dikarya</taxon>
        <taxon>Ascomycota</taxon>
        <taxon>Pezizomycotina</taxon>
        <taxon>Dothideomycetes</taxon>
        <taxon>Dothideomycetes incertae sedis</taxon>
        <taxon>Zopfiaceae</taxon>
        <taxon>Zopfia</taxon>
    </lineage>
</organism>
<dbReference type="GO" id="GO:0020037">
    <property type="term" value="F:heme binding"/>
    <property type="evidence" value="ECO:0007669"/>
    <property type="project" value="InterPro"/>
</dbReference>
<evidence type="ECO:0000256" key="4">
    <source>
        <dbReference type="ARBA" id="ARBA00023002"/>
    </source>
</evidence>
<keyword evidence="3 6" id="KW-0479">Metal-binding</keyword>
<dbReference type="Gene3D" id="1.10.630.10">
    <property type="entry name" value="Cytochrome P450"/>
    <property type="match status" value="1"/>
</dbReference>